<accession>A0ABY7ET71</accession>
<protein>
    <recommendedName>
        <fullName evidence="4">Carboxylic ester hydrolase</fullName>
        <ecNumber evidence="4">3.1.1.-</ecNumber>
    </recommendedName>
</protein>
<dbReference type="EMBL" id="CP111019">
    <property type="protein sequence ID" value="WAR11753.1"/>
    <property type="molecule type" value="Genomic_DNA"/>
</dbReference>
<dbReference type="EC" id="3.1.1.-" evidence="4"/>
<keyword evidence="3 4" id="KW-0378">Hydrolase</keyword>
<gene>
    <name evidence="6" type="ORF">MAR_025933</name>
</gene>
<feature type="domain" description="Carboxylesterase type B" evidence="5">
    <location>
        <begin position="50"/>
        <end position="542"/>
    </location>
</feature>
<dbReference type="PROSITE" id="PS00941">
    <property type="entry name" value="CARBOXYLESTERASE_B_2"/>
    <property type="match status" value="1"/>
</dbReference>
<dbReference type="SUPFAM" id="SSF53474">
    <property type="entry name" value="alpha/beta-Hydrolases"/>
    <property type="match status" value="1"/>
</dbReference>
<dbReference type="InterPro" id="IPR019819">
    <property type="entry name" value="Carboxylesterase_B_CS"/>
</dbReference>
<evidence type="ECO:0000256" key="4">
    <source>
        <dbReference type="RuleBase" id="RU361235"/>
    </source>
</evidence>
<dbReference type="InterPro" id="IPR029058">
    <property type="entry name" value="AB_hydrolase_fold"/>
</dbReference>
<evidence type="ECO:0000313" key="6">
    <source>
        <dbReference type="EMBL" id="WAR11753.1"/>
    </source>
</evidence>
<dbReference type="Pfam" id="PF00135">
    <property type="entry name" value="COesterase"/>
    <property type="match status" value="1"/>
</dbReference>
<dbReference type="Gene3D" id="3.40.50.1820">
    <property type="entry name" value="alpha/beta hydrolase"/>
    <property type="match status" value="1"/>
</dbReference>
<name>A0ABY7ET71_MYAAR</name>
<sequence length="605" mass="65300">MASVIQVVLFVLCINFAFSTKRTVTAPYSGTFTGITETVAIPQSSSSDVRYANVTRFLGVPYAKPPTGNLRFERPEAKDVMTSDYDATINPPLCPQTVGMDSAGAVKWFNVSEDCLYLNIFVPGNSPANLSVLVWIHGGSFKFGGAYFYSGDILSTFGDIIVVVVQYRLNVFGFLSDGSPGSGNMGLWDQSLALKWVQRNIADFGGDPSRITVSGQSAGAASAIYQAMFKQNKGNLQRIIAQSGTPASNLNFALQRSPQTVFQKFAYATNCNTGDMAAAYVCIKGKSMSELLSIAEKIEGLFPVVDGTFIEKDPQNFTKETSSYFRDLDLLVGSTSLDGYSLFQSIGLPGLINSGINVDEGVPKTFFERTFIPMSLGIISNNTASAALIASAISEYSTSSASDDDPVLVRGKMIEFPTDMIFRVPGLIVANAHSAGDSPGRTFAYEFDYTPYFAAIEVRPSWVKGAKHGDEVGFVFGFVDNLKVLLGFPPNFVSPAPVPDKDRALDPNPASTQHEWPEYSSSSGAFFSINQNTTTSDTVQHHLATPSRVNFWEKTVPCFIRLGAEGTCEKCNCDGGGDGTDSAGNIRPIYSLILTVVISCVLWVQ</sequence>
<reference evidence="6" key="1">
    <citation type="submission" date="2022-11" db="EMBL/GenBank/DDBJ databases">
        <title>Centuries of genome instability and evolution in soft-shell clam transmissible cancer (bioRxiv).</title>
        <authorList>
            <person name="Hart S.F.M."/>
            <person name="Yonemitsu M.A."/>
            <person name="Giersch R.M."/>
            <person name="Beal B.F."/>
            <person name="Arriagada G."/>
            <person name="Davis B.W."/>
            <person name="Ostrander E.A."/>
            <person name="Goff S.P."/>
            <person name="Metzger M.J."/>
        </authorList>
    </citation>
    <scope>NUCLEOTIDE SEQUENCE</scope>
    <source>
        <strain evidence="6">MELC-2E11</strain>
        <tissue evidence="6">Siphon/mantle</tissue>
    </source>
</reference>
<dbReference type="PANTHER" id="PTHR43903">
    <property type="entry name" value="NEUROLIGIN"/>
    <property type="match status" value="1"/>
</dbReference>
<evidence type="ECO:0000256" key="1">
    <source>
        <dbReference type="ARBA" id="ARBA00005964"/>
    </source>
</evidence>
<dbReference type="PROSITE" id="PS00122">
    <property type="entry name" value="CARBOXYLESTERASE_B_1"/>
    <property type="match status" value="1"/>
</dbReference>
<proteinExistence type="inferred from homology"/>
<organism evidence="6 7">
    <name type="scientific">Mya arenaria</name>
    <name type="common">Soft-shell clam</name>
    <dbReference type="NCBI Taxonomy" id="6604"/>
    <lineage>
        <taxon>Eukaryota</taxon>
        <taxon>Metazoa</taxon>
        <taxon>Spiralia</taxon>
        <taxon>Lophotrochozoa</taxon>
        <taxon>Mollusca</taxon>
        <taxon>Bivalvia</taxon>
        <taxon>Autobranchia</taxon>
        <taxon>Heteroconchia</taxon>
        <taxon>Euheterodonta</taxon>
        <taxon>Imparidentia</taxon>
        <taxon>Neoheterodontei</taxon>
        <taxon>Myida</taxon>
        <taxon>Myoidea</taxon>
        <taxon>Myidae</taxon>
        <taxon>Mya</taxon>
    </lineage>
</organism>
<feature type="chain" id="PRO_5045002373" description="Carboxylic ester hydrolase" evidence="4">
    <location>
        <begin position="20"/>
        <end position="605"/>
    </location>
</feature>
<evidence type="ECO:0000256" key="2">
    <source>
        <dbReference type="ARBA" id="ARBA00022729"/>
    </source>
</evidence>
<evidence type="ECO:0000256" key="3">
    <source>
        <dbReference type="ARBA" id="ARBA00022801"/>
    </source>
</evidence>
<dbReference type="InterPro" id="IPR051093">
    <property type="entry name" value="Neuroligin/BSAL"/>
</dbReference>
<dbReference type="InterPro" id="IPR002018">
    <property type="entry name" value="CarbesteraseB"/>
</dbReference>
<comment type="similarity">
    <text evidence="1 4">Belongs to the type-B carboxylesterase/lipase family.</text>
</comment>
<keyword evidence="7" id="KW-1185">Reference proteome</keyword>
<keyword evidence="2 4" id="KW-0732">Signal</keyword>
<dbReference type="InterPro" id="IPR019826">
    <property type="entry name" value="Carboxylesterase_B_AS"/>
</dbReference>
<evidence type="ECO:0000313" key="7">
    <source>
        <dbReference type="Proteomes" id="UP001164746"/>
    </source>
</evidence>
<feature type="signal peptide" evidence="4">
    <location>
        <begin position="1"/>
        <end position="19"/>
    </location>
</feature>
<evidence type="ECO:0000259" key="5">
    <source>
        <dbReference type="Pfam" id="PF00135"/>
    </source>
</evidence>
<dbReference type="Proteomes" id="UP001164746">
    <property type="component" value="Chromosome 8"/>
</dbReference>